<reference evidence="1" key="1">
    <citation type="journal article" date="2014" name="Front. Microbiol.">
        <title>High frequency of phylogenetically diverse reductive dehalogenase-homologous genes in deep subseafloor sedimentary metagenomes.</title>
        <authorList>
            <person name="Kawai M."/>
            <person name="Futagami T."/>
            <person name="Toyoda A."/>
            <person name="Takaki Y."/>
            <person name="Nishi S."/>
            <person name="Hori S."/>
            <person name="Arai W."/>
            <person name="Tsubouchi T."/>
            <person name="Morono Y."/>
            <person name="Uchiyama I."/>
            <person name="Ito T."/>
            <person name="Fujiyama A."/>
            <person name="Inagaki F."/>
            <person name="Takami H."/>
        </authorList>
    </citation>
    <scope>NUCLEOTIDE SEQUENCE</scope>
    <source>
        <strain evidence="1">Expedition CK06-06</strain>
    </source>
</reference>
<comment type="caution">
    <text evidence="1">The sequence shown here is derived from an EMBL/GenBank/DDBJ whole genome shotgun (WGS) entry which is preliminary data.</text>
</comment>
<organism evidence="1">
    <name type="scientific">marine sediment metagenome</name>
    <dbReference type="NCBI Taxonomy" id="412755"/>
    <lineage>
        <taxon>unclassified sequences</taxon>
        <taxon>metagenomes</taxon>
        <taxon>ecological metagenomes</taxon>
    </lineage>
</organism>
<accession>X0U6L5</accession>
<sequence>MQESIKVMQAKVEAFNKRNPVGTKVIVVKDLGEQVETKVRYPAEVLSGHTPVVWLDGISGCYLLNRVFT</sequence>
<dbReference type="AlphaFoldDB" id="X0U6L5"/>
<name>X0U6L5_9ZZZZ</name>
<gene>
    <name evidence="1" type="ORF">S01H1_12094</name>
</gene>
<proteinExistence type="predicted"/>
<dbReference type="EMBL" id="BARS01006186">
    <property type="protein sequence ID" value="GAF84150.1"/>
    <property type="molecule type" value="Genomic_DNA"/>
</dbReference>
<protein>
    <submittedName>
        <fullName evidence="1">Uncharacterized protein</fullName>
    </submittedName>
</protein>
<evidence type="ECO:0000313" key="1">
    <source>
        <dbReference type="EMBL" id="GAF84150.1"/>
    </source>
</evidence>